<dbReference type="EMBL" id="JBEPMU010000001">
    <property type="protein sequence ID" value="MET3650825.1"/>
    <property type="molecule type" value="Genomic_DNA"/>
</dbReference>
<dbReference type="PROSITE" id="PS01124">
    <property type="entry name" value="HTH_ARAC_FAMILY_2"/>
    <property type="match status" value="1"/>
</dbReference>
<evidence type="ECO:0000256" key="3">
    <source>
        <dbReference type="ARBA" id="ARBA00023163"/>
    </source>
</evidence>
<evidence type="ECO:0000313" key="6">
    <source>
        <dbReference type="EMBL" id="MET3650825.1"/>
    </source>
</evidence>
<dbReference type="Pfam" id="PF12833">
    <property type="entry name" value="HTH_18"/>
    <property type="match status" value="1"/>
</dbReference>
<accession>A0ABV2JPR7</accession>
<dbReference type="Gene3D" id="1.10.10.60">
    <property type="entry name" value="Homeodomain-like"/>
    <property type="match status" value="1"/>
</dbReference>
<proteinExistence type="predicted"/>
<evidence type="ECO:0000313" key="7">
    <source>
        <dbReference type="Proteomes" id="UP001549184"/>
    </source>
</evidence>
<dbReference type="InterPro" id="IPR029062">
    <property type="entry name" value="Class_I_gatase-like"/>
</dbReference>
<dbReference type="InterPro" id="IPR018062">
    <property type="entry name" value="HTH_AraC-typ_CS"/>
</dbReference>
<dbReference type="PANTHER" id="PTHR43130">
    <property type="entry name" value="ARAC-FAMILY TRANSCRIPTIONAL REGULATOR"/>
    <property type="match status" value="1"/>
</dbReference>
<organism evidence="6 7">
    <name type="scientific">Dyella japonica</name>
    <dbReference type="NCBI Taxonomy" id="231455"/>
    <lineage>
        <taxon>Bacteria</taxon>
        <taxon>Pseudomonadati</taxon>
        <taxon>Pseudomonadota</taxon>
        <taxon>Gammaproteobacteria</taxon>
        <taxon>Lysobacterales</taxon>
        <taxon>Rhodanobacteraceae</taxon>
        <taxon>Dyella</taxon>
    </lineage>
</organism>
<dbReference type="SUPFAM" id="SSF52317">
    <property type="entry name" value="Class I glutamine amidotransferase-like"/>
    <property type="match status" value="1"/>
</dbReference>
<dbReference type="PANTHER" id="PTHR43130:SF3">
    <property type="entry name" value="HTH-TYPE TRANSCRIPTIONAL REGULATOR RV1931C"/>
    <property type="match status" value="1"/>
</dbReference>
<keyword evidence="3" id="KW-0804">Transcription</keyword>
<dbReference type="SUPFAM" id="SSF46689">
    <property type="entry name" value="Homeodomain-like"/>
    <property type="match status" value="2"/>
</dbReference>
<comment type="caution">
    <text evidence="6">The sequence shown here is derived from an EMBL/GenBank/DDBJ whole genome shotgun (WGS) entry which is preliminary data.</text>
</comment>
<evidence type="ECO:0000256" key="1">
    <source>
        <dbReference type="ARBA" id="ARBA00023015"/>
    </source>
</evidence>
<dbReference type="RefSeq" id="WP_354012304.1">
    <property type="nucleotide sequence ID" value="NZ_JBEPMU010000001.1"/>
</dbReference>
<evidence type="ECO:0000259" key="5">
    <source>
        <dbReference type="PROSITE" id="PS01124"/>
    </source>
</evidence>
<dbReference type="InterPro" id="IPR018060">
    <property type="entry name" value="HTH_AraC"/>
</dbReference>
<gene>
    <name evidence="6" type="ORF">ABIC75_000527</name>
</gene>
<name>A0ABV2JPR7_9GAMM</name>
<keyword evidence="2" id="KW-0238">DNA-binding</keyword>
<protein>
    <submittedName>
        <fullName evidence="6">Transcriptional regulator GlxA family with amidase domain</fullName>
    </submittedName>
</protein>
<evidence type="ECO:0000256" key="2">
    <source>
        <dbReference type="ARBA" id="ARBA00023125"/>
    </source>
</evidence>
<reference evidence="6 7" key="1">
    <citation type="submission" date="2024-06" db="EMBL/GenBank/DDBJ databases">
        <title>Sorghum-associated microbial communities from plants grown in Nebraska, USA.</title>
        <authorList>
            <person name="Schachtman D."/>
        </authorList>
    </citation>
    <scope>NUCLEOTIDE SEQUENCE [LARGE SCALE GENOMIC DNA]</scope>
    <source>
        <strain evidence="6 7">1073</strain>
    </source>
</reference>
<dbReference type="PROSITE" id="PS00041">
    <property type="entry name" value="HTH_ARAC_FAMILY_1"/>
    <property type="match status" value="1"/>
</dbReference>
<dbReference type="Proteomes" id="UP001549184">
    <property type="component" value="Unassembled WGS sequence"/>
</dbReference>
<dbReference type="SMART" id="SM00342">
    <property type="entry name" value="HTH_ARAC"/>
    <property type="match status" value="1"/>
</dbReference>
<dbReference type="Gene3D" id="3.40.50.880">
    <property type="match status" value="1"/>
</dbReference>
<dbReference type="Pfam" id="PF01965">
    <property type="entry name" value="DJ-1_PfpI"/>
    <property type="match status" value="1"/>
</dbReference>
<dbReference type="InterPro" id="IPR009057">
    <property type="entry name" value="Homeodomain-like_sf"/>
</dbReference>
<sequence length="329" mass="36213">MRAIRVAVVAFEGILPFHLSVPCAVFQSPTPEGPSPFRLRVRSAEGKQLTSAAGFTIGTPYGLDELSRSDVIIVPSWRDADEVPPAALLHQLRKAAARGKYVVGLCMGAYVLAHAGLLSGRRATTHWAWAEPLMAQFPDIEVDADVLFVDEGNIVTSAGAAAGIDCCLHLVRQMLGADVANRIARRMVVPPVRRGGQAQFIEKPVADAPADKRMARLLEHVQRHLHEDHSLDTMAEKAAMSRRTFTRHFRQLTGSSFGDWLLSQRLAEAQRLLETTQRPLERIAADIGLGSPVTLRQHFQRAYRTSPVSYRRTFSAPRDQAASTRGNAR</sequence>
<feature type="region of interest" description="Disordered" evidence="4">
    <location>
        <begin position="310"/>
        <end position="329"/>
    </location>
</feature>
<evidence type="ECO:0000256" key="4">
    <source>
        <dbReference type="SAM" id="MobiDB-lite"/>
    </source>
</evidence>
<keyword evidence="1" id="KW-0805">Transcription regulation</keyword>
<dbReference type="CDD" id="cd03137">
    <property type="entry name" value="GATase1_AraC_1"/>
    <property type="match status" value="1"/>
</dbReference>
<keyword evidence="7" id="KW-1185">Reference proteome</keyword>
<dbReference type="InterPro" id="IPR002818">
    <property type="entry name" value="DJ-1/PfpI"/>
</dbReference>
<feature type="domain" description="HTH araC/xylS-type" evidence="5">
    <location>
        <begin position="215"/>
        <end position="313"/>
    </location>
</feature>
<dbReference type="InterPro" id="IPR052158">
    <property type="entry name" value="INH-QAR"/>
</dbReference>